<dbReference type="Pfam" id="PF03526">
    <property type="entry name" value="Microcin"/>
    <property type="match status" value="1"/>
</dbReference>
<dbReference type="EMBL" id="QRBA01000006">
    <property type="protein sequence ID" value="RDS90934.1"/>
    <property type="molecule type" value="Genomic_DNA"/>
</dbReference>
<keyword evidence="2" id="KW-1133">Transmembrane helix</keyword>
<feature type="transmembrane region" description="Helical" evidence="2">
    <location>
        <begin position="6"/>
        <end position="25"/>
    </location>
</feature>
<protein>
    <recommendedName>
        <fullName evidence="5">Colicin immunity protein</fullName>
    </recommendedName>
</protein>
<evidence type="ECO:0000256" key="1">
    <source>
        <dbReference type="ARBA" id="ARBA00023025"/>
    </source>
</evidence>
<feature type="transmembrane region" description="Helical" evidence="2">
    <location>
        <begin position="83"/>
        <end position="108"/>
    </location>
</feature>
<keyword evidence="1" id="KW-0079">Bacteriocin immunity</keyword>
<name>A0A7Z6QPI5_PSEFL</name>
<feature type="transmembrane region" description="Helical" evidence="2">
    <location>
        <begin position="37"/>
        <end position="56"/>
    </location>
</feature>
<evidence type="ECO:0008006" key="5">
    <source>
        <dbReference type="Google" id="ProtNLM"/>
    </source>
</evidence>
<dbReference type="RefSeq" id="WP_115486837.1">
    <property type="nucleotide sequence ID" value="NZ_QRBA01000006.1"/>
</dbReference>
<evidence type="ECO:0000313" key="3">
    <source>
        <dbReference type="EMBL" id="RDS90934.1"/>
    </source>
</evidence>
<dbReference type="GO" id="GO:0015643">
    <property type="term" value="F:toxic substance binding"/>
    <property type="evidence" value="ECO:0007669"/>
    <property type="project" value="InterPro"/>
</dbReference>
<keyword evidence="2" id="KW-0472">Membrane</keyword>
<accession>A0A7Z6QPI5</accession>
<evidence type="ECO:0000313" key="4">
    <source>
        <dbReference type="Proteomes" id="UP000255541"/>
    </source>
</evidence>
<dbReference type="GO" id="GO:0030153">
    <property type="term" value="P:bacteriocin immunity"/>
    <property type="evidence" value="ECO:0007669"/>
    <property type="project" value="UniProtKB-KW"/>
</dbReference>
<keyword evidence="2" id="KW-0812">Transmembrane</keyword>
<dbReference type="Proteomes" id="UP000255541">
    <property type="component" value="Unassembled WGS sequence"/>
</dbReference>
<organism evidence="3 4">
    <name type="scientific">Pseudomonas fluorescens</name>
    <dbReference type="NCBI Taxonomy" id="294"/>
    <lineage>
        <taxon>Bacteria</taxon>
        <taxon>Pseudomonadati</taxon>
        <taxon>Pseudomonadota</taxon>
        <taxon>Gammaproteobacteria</taxon>
        <taxon>Pseudomonadales</taxon>
        <taxon>Pseudomonadaceae</taxon>
        <taxon>Pseudomonas</taxon>
    </lineage>
</organism>
<comment type="caution">
    <text evidence="3">The sequence shown here is derived from an EMBL/GenBank/DDBJ whole genome shotgun (WGS) entry which is preliminary data.</text>
</comment>
<gene>
    <name evidence="3" type="ORF">DL347_12875</name>
</gene>
<evidence type="ECO:0000256" key="2">
    <source>
        <dbReference type="SAM" id="Phobius"/>
    </source>
</evidence>
<dbReference type="InterPro" id="IPR003061">
    <property type="entry name" value="Microcin"/>
</dbReference>
<reference evidence="3 4" key="1">
    <citation type="submission" date="2018-07" db="EMBL/GenBank/DDBJ databases">
        <title>Draft Genome Sequence of Pseudomonas fluorescens AHK-1 associated with canker disease of kiwifruit.</title>
        <authorList>
            <person name="Wu Z."/>
        </authorList>
    </citation>
    <scope>NUCLEOTIDE SEQUENCE [LARGE SCALE GENOMIC DNA]</scope>
    <source>
        <strain evidence="3 4">AHK-1</strain>
    </source>
</reference>
<sequence length="112" mass="12870">MYIKYYFHNLIISVGVFILFFTNWFGGEAFVERTNPIFLTLGVCSAFLFPFSRMIIEKTAIRFTTREFWSTGLFAESPGKNGLYAIFYVACTILAVPIFGIYLIYMALKKVA</sequence>
<proteinExistence type="predicted"/>
<dbReference type="AlphaFoldDB" id="A0A7Z6QPI5"/>